<dbReference type="GO" id="GO:0015995">
    <property type="term" value="P:chlorophyll biosynthetic process"/>
    <property type="evidence" value="ECO:0007669"/>
    <property type="project" value="UniProtKB-UniPathway"/>
</dbReference>
<dbReference type="InterPro" id="IPR009078">
    <property type="entry name" value="Ferritin-like_SF"/>
</dbReference>
<evidence type="ECO:0000256" key="3">
    <source>
        <dbReference type="ARBA" id="ARBA00006550"/>
    </source>
</evidence>
<comment type="similarity">
    <text evidence="3">Belongs to the AcsF family.</text>
</comment>
<dbReference type="SUPFAM" id="SSF47240">
    <property type="entry name" value="Ferritin-like"/>
    <property type="match status" value="1"/>
</dbReference>
<evidence type="ECO:0000256" key="2">
    <source>
        <dbReference type="ARBA" id="ARBA00005173"/>
    </source>
</evidence>
<evidence type="ECO:0000256" key="11">
    <source>
        <dbReference type="ARBA" id="ARBA00049231"/>
    </source>
</evidence>
<dbReference type="GO" id="GO:0015979">
    <property type="term" value="P:photosynthesis"/>
    <property type="evidence" value="ECO:0007669"/>
    <property type="project" value="UniProtKB-KW"/>
</dbReference>
<comment type="cofactor">
    <cofactor evidence="1">
        <name>Fe cation</name>
        <dbReference type="ChEBI" id="CHEBI:24875"/>
    </cofactor>
</comment>
<dbReference type="GO" id="GO:0048529">
    <property type="term" value="F:magnesium-protoporphyrin IX monomethyl ester (oxidative) cyclase activity"/>
    <property type="evidence" value="ECO:0007669"/>
    <property type="project" value="UniProtKB-EC"/>
</dbReference>
<dbReference type="EC" id="1.14.13.81" evidence="4"/>
<dbReference type="UniPathway" id="UPA00668"/>
<keyword evidence="5" id="KW-0602">Photosynthesis</keyword>
<evidence type="ECO:0000256" key="1">
    <source>
        <dbReference type="ARBA" id="ARBA00001962"/>
    </source>
</evidence>
<feature type="transmembrane region" description="Helical" evidence="12">
    <location>
        <begin position="41"/>
        <end position="61"/>
    </location>
</feature>
<dbReference type="Pfam" id="PF02915">
    <property type="entry name" value="Rubrerythrin"/>
    <property type="match status" value="1"/>
</dbReference>
<evidence type="ECO:0000256" key="5">
    <source>
        <dbReference type="ARBA" id="ARBA00022531"/>
    </source>
</evidence>
<dbReference type="GO" id="GO:0046872">
    <property type="term" value="F:metal ion binding"/>
    <property type="evidence" value="ECO:0007669"/>
    <property type="project" value="UniProtKB-KW"/>
</dbReference>
<dbReference type="EMBL" id="CM007387">
    <property type="protein sequence ID" value="ONK63610.1"/>
    <property type="molecule type" value="Genomic_DNA"/>
</dbReference>
<dbReference type="OMA" id="TSTRAPC"/>
<evidence type="ECO:0000256" key="12">
    <source>
        <dbReference type="SAM" id="Phobius"/>
    </source>
</evidence>
<dbReference type="AlphaFoldDB" id="A0A5P1EHS2"/>
<keyword evidence="7" id="KW-0521">NADP</keyword>
<keyword evidence="10" id="KW-0149">Chlorophyll biosynthesis</keyword>
<keyword evidence="9" id="KW-0408">Iron</keyword>
<evidence type="ECO:0000256" key="4">
    <source>
        <dbReference type="ARBA" id="ARBA00012092"/>
    </source>
</evidence>
<accession>A0A5P1EHS2</accession>
<dbReference type="NCBIfam" id="NF010172">
    <property type="entry name" value="PRK13654.1"/>
    <property type="match status" value="1"/>
</dbReference>
<evidence type="ECO:0000256" key="8">
    <source>
        <dbReference type="ARBA" id="ARBA00023002"/>
    </source>
</evidence>
<dbReference type="Proteomes" id="UP000243459">
    <property type="component" value="Chromosome 7"/>
</dbReference>
<dbReference type="NCBIfam" id="TIGR02029">
    <property type="entry name" value="AcsF"/>
    <property type="match status" value="1"/>
</dbReference>
<evidence type="ECO:0000259" key="13">
    <source>
        <dbReference type="Pfam" id="PF02915"/>
    </source>
</evidence>
<keyword evidence="12" id="KW-0812">Transmembrane</keyword>
<keyword evidence="12" id="KW-0472">Membrane</keyword>
<evidence type="ECO:0000313" key="14">
    <source>
        <dbReference type="EMBL" id="ONK63610.1"/>
    </source>
</evidence>
<feature type="domain" description="Rubrerythrin diiron-binding" evidence="13">
    <location>
        <begin position="308"/>
        <end position="441"/>
    </location>
</feature>
<dbReference type="InterPro" id="IPR008434">
    <property type="entry name" value="AcsF"/>
</dbReference>
<keyword evidence="15" id="KW-1185">Reference proteome</keyword>
<comment type="pathway">
    <text evidence="2">Porphyrin-containing compound metabolism; chlorophyll biosynthesis.</text>
</comment>
<dbReference type="GO" id="GO:0009535">
    <property type="term" value="C:chloroplast thylakoid membrane"/>
    <property type="evidence" value="ECO:0007669"/>
    <property type="project" value="TreeGrafter"/>
</dbReference>
<evidence type="ECO:0000256" key="9">
    <source>
        <dbReference type="ARBA" id="ARBA00023004"/>
    </source>
</evidence>
<organism evidence="14 15">
    <name type="scientific">Asparagus officinalis</name>
    <name type="common">Garden asparagus</name>
    <dbReference type="NCBI Taxonomy" id="4686"/>
    <lineage>
        <taxon>Eukaryota</taxon>
        <taxon>Viridiplantae</taxon>
        <taxon>Streptophyta</taxon>
        <taxon>Embryophyta</taxon>
        <taxon>Tracheophyta</taxon>
        <taxon>Spermatophyta</taxon>
        <taxon>Magnoliopsida</taxon>
        <taxon>Liliopsida</taxon>
        <taxon>Asparagales</taxon>
        <taxon>Asparagaceae</taxon>
        <taxon>Asparagoideae</taxon>
        <taxon>Asparagus</taxon>
    </lineage>
</organism>
<dbReference type="PANTHER" id="PTHR31053">
    <property type="entry name" value="MAGNESIUM-PROTOPORPHYRIN IX MONOMETHYL ESTER [OXIDATIVE] CYCLASE, CHLOROPLASTIC"/>
    <property type="match status" value="1"/>
</dbReference>
<reference evidence="15" key="1">
    <citation type="journal article" date="2017" name="Nat. Commun.">
        <title>The asparagus genome sheds light on the origin and evolution of a young Y chromosome.</title>
        <authorList>
            <person name="Harkess A."/>
            <person name="Zhou J."/>
            <person name="Xu C."/>
            <person name="Bowers J.E."/>
            <person name="Van der Hulst R."/>
            <person name="Ayyampalayam S."/>
            <person name="Mercati F."/>
            <person name="Riccardi P."/>
            <person name="McKain M.R."/>
            <person name="Kakrana A."/>
            <person name="Tang H."/>
            <person name="Ray J."/>
            <person name="Groenendijk J."/>
            <person name="Arikit S."/>
            <person name="Mathioni S.M."/>
            <person name="Nakano M."/>
            <person name="Shan H."/>
            <person name="Telgmann-Rauber A."/>
            <person name="Kanno A."/>
            <person name="Yue Z."/>
            <person name="Chen H."/>
            <person name="Li W."/>
            <person name="Chen Y."/>
            <person name="Xu X."/>
            <person name="Zhang Y."/>
            <person name="Luo S."/>
            <person name="Chen H."/>
            <person name="Gao J."/>
            <person name="Mao Z."/>
            <person name="Pires J.C."/>
            <person name="Luo M."/>
            <person name="Kudrna D."/>
            <person name="Wing R.A."/>
            <person name="Meyers B.C."/>
            <person name="Yi K."/>
            <person name="Kong H."/>
            <person name="Lavrijsen P."/>
            <person name="Sunseri F."/>
            <person name="Falavigna A."/>
            <person name="Ye Y."/>
            <person name="Leebens-Mack J.H."/>
            <person name="Chen G."/>
        </authorList>
    </citation>
    <scope>NUCLEOTIDE SEQUENCE [LARGE SCALE GENOMIC DNA]</scope>
    <source>
        <strain evidence="15">cv. DH0086</strain>
    </source>
</reference>
<evidence type="ECO:0000256" key="10">
    <source>
        <dbReference type="ARBA" id="ARBA00023171"/>
    </source>
</evidence>
<comment type="catalytic activity">
    <reaction evidence="11">
        <text>Mg-protoporphyrin IX 13-monomethyl ester + 3 NADPH + 3 O2 + 2 H(+) = 3,8-divinyl protochlorophyllide a + 3 NADP(+) + 5 H2O</text>
        <dbReference type="Rhea" id="RHEA:33235"/>
        <dbReference type="ChEBI" id="CHEBI:15377"/>
        <dbReference type="ChEBI" id="CHEBI:15378"/>
        <dbReference type="ChEBI" id="CHEBI:15379"/>
        <dbReference type="ChEBI" id="CHEBI:57783"/>
        <dbReference type="ChEBI" id="CHEBI:58349"/>
        <dbReference type="ChEBI" id="CHEBI:58632"/>
        <dbReference type="ChEBI" id="CHEBI:60491"/>
        <dbReference type="EC" id="1.14.13.81"/>
    </reaction>
</comment>
<dbReference type="CDD" id="cd01047">
    <property type="entry name" value="ACSF"/>
    <property type="match status" value="1"/>
</dbReference>
<evidence type="ECO:0000256" key="6">
    <source>
        <dbReference type="ARBA" id="ARBA00022723"/>
    </source>
</evidence>
<keyword evidence="6" id="KW-0479">Metal-binding</keyword>
<sequence>MVPYVSNVAIPNRRRLYQVWPGRNKFFCGGRLIFGPDVGSLFLSMFLIAGPAITFCVQMSLKILKHAEAEVKHGTNHHILTLWVPAVLVALFLTVMDMVFLLLTSSRDPGIIPRNPQPLECDEAFDVTTPSMEWISGKGAPNLRIPRTKDVTSVTIAFRSLIITVLGLVSVLDYNNGYSSTIATAAAAAAAELSLIKPIKPIYRPTSRFSALRPNFSINASATSTRPKKSAKTEIKETLLAPRFYTTDFDEMEMLFNKEINKNLNQSEFEALLNEFKTDYNQTHFVRNQEFKEAADKMQGPLRQIFVEFLERSCTAEFSGFLLYKELGRRLKKTNPVVAEIFSLMSRDEARHAGFLNKGLSDFNLALDLGFLTKARKYTFFKPKFIFYATYLSEKIGYWRYITIYRHLKANPEFQVYPIFKYFENWCQDENRHGDFFSALLKAQPQFLNDWKAKLWSRFFCLSVYVTMYLNDCQRTAFYEGIGLDTKEFDMHVIIETNRTTARIFPAVLDVENPEFKRKLDRMVEINQKILAIGQTEDIPLVKNLKRVPLIAALVSELLAAYLMPPVESGSVDFAEFEPQIVY</sequence>
<gene>
    <name evidence="14" type="ORF">A4U43_C07F17030</name>
</gene>
<evidence type="ECO:0000256" key="7">
    <source>
        <dbReference type="ARBA" id="ARBA00022857"/>
    </source>
</evidence>
<keyword evidence="8" id="KW-0560">Oxidoreductase</keyword>
<keyword evidence="12" id="KW-1133">Transmembrane helix</keyword>
<protein>
    <recommendedName>
        <fullName evidence="4">magnesium-protoporphyrin IX monomethyl ester (oxidative) cyclase</fullName>
        <ecNumber evidence="4">1.14.13.81</ecNumber>
    </recommendedName>
</protein>
<dbReference type="Gramene" id="ONK63610">
    <property type="protein sequence ID" value="ONK63610"/>
    <property type="gene ID" value="A4U43_C07F17030"/>
</dbReference>
<dbReference type="HAMAP" id="MF_01840">
    <property type="entry name" value="AcsF"/>
    <property type="match status" value="1"/>
</dbReference>
<dbReference type="PANTHER" id="PTHR31053:SF2">
    <property type="entry name" value="MAGNESIUM-PROTOPORPHYRIN IX MONOMETHYL ESTER [OXIDATIVE] CYCLASE, CHLOROPLASTIC"/>
    <property type="match status" value="1"/>
</dbReference>
<feature type="transmembrane region" description="Helical" evidence="12">
    <location>
        <begin position="81"/>
        <end position="104"/>
    </location>
</feature>
<proteinExistence type="inferred from homology"/>
<evidence type="ECO:0000313" key="15">
    <source>
        <dbReference type="Proteomes" id="UP000243459"/>
    </source>
</evidence>
<dbReference type="InterPro" id="IPR003251">
    <property type="entry name" value="Rr_diiron-bd_dom"/>
</dbReference>
<name>A0A5P1EHS2_ASPOF</name>